<dbReference type="PROSITE" id="PS50077">
    <property type="entry name" value="HEAT_REPEAT"/>
    <property type="match status" value="1"/>
</dbReference>
<dbReference type="GO" id="GO:0006661">
    <property type="term" value="P:phosphatidylinositol biosynthetic process"/>
    <property type="evidence" value="ECO:0007669"/>
    <property type="project" value="InterPro"/>
</dbReference>
<feature type="region of interest" description="Disordered" evidence="6">
    <location>
        <begin position="726"/>
        <end position="795"/>
    </location>
</feature>
<dbReference type="SUPFAM" id="SSF48371">
    <property type="entry name" value="ARM repeat"/>
    <property type="match status" value="1"/>
</dbReference>
<evidence type="ECO:0000313" key="9">
    <source>
        <dbReference type="Proteomes" id="UP000198406"/>
    </source>
</evidence>
<dbReference type="PANTHER" id="PTHR16023:SF0">
    <property type="entry name" value="PROTEIN VAC14 HOMOLOG"/>
    <property type="match status" value="1"/>
</dbReference>
<feature type="compositionally biased region" description="Low complexity" evidence="6">
    <location>
        <begin position="726"/>
        <end position="739"/>
    </location>
</feature>
<dbReference type="InterPro" id="IPR021841">
    <property type="entry name" value="VAC14_Fig4p-bd"/>
</dbReference>
<dbReference type="InterPro" id="IPR016024">
    <property type="entry name" value="ARM-type_fold"/>
</dbReference>
<dbReference type="InterPro" id="IPR021133">
    <property type="entry name" value="HEAT_type_2"/>
</dbReference>
<keyword evidence="3" id="KW-0677">Repeat</keyword>
<feature type="repeat" description="HEAT" evidence="5">
    <location>
        <begin position="110"/>
        <end position="148"/>
    </location>
</feature>
<dbReference type="FunCoup" id="A0A1Z5KPR8">
    <property type="interactions" value="843"/>
</dbReference>
<dbReference type="Gene3D" id="1.25.10.10">
    <property type="entry name" value="Leucine-rich Repeat Variant"/>
    <property type="match status" value="3"/>
</dbReference>
<evidence type="ECO:0000256" key="5">
    <source>
        <dbReference type="PROSITE-ProRule" id="PRU00103"/>
    </source>
</evidence>
<accession>A0A1Z5KPR8</accession>
<feature type="domain" description="Vacuolar protein 14 C-terminal Fig4-binding" evidence="7">
    <location>
        <begin position="462"/>
        <end position="659"/>
    </location>
</feature>
<evidence type="ECO:0000256" key="6">
    <source>
        <dbReference type="SAM" id="MobiDB-lite"/>
    </source>
</evidence>
<evidence type="ECO:0000256" key="3">
    <source>
        <dbReference type="ARBA" id="ARBA00022737"/>
    </source>
</evidence>
<name>A0A1Z5KPR8_FISSO</name>
<dbReference type="InterPro" id="IPR026825">
    <property type="entry name" value="Vac14"/>
</dbReference>
<dbReference type="GO" id="GO:0070772">
    <property type="term" value="C:PAS complex"/>
    <property type="evidence" value="ECO:0007669"/>
    <property type="project" value="InterPro"/>
</dbReference>
<dbReference type="Proteomes" id="UP000198406">
    <property type="component" value="Unassembled WGS sequence"/>
</dbReference>
<dbReference type="EMBL" id="BDSP01000266">
    <property type="protein sequence ID" value="GAX28115.1"/>
    <property type="molecule type" value="Genomic_DNA"/>
</dbReference>
<keyword evidence="4" id="KW-0472">Membrane</keyword>
<dbReference type="GO" id="GO:0010008">
    <property type="term" value="C:endosome membrane"/>
    <property type="evidence" value="ECO:0007669"/>
    <property type="project" value="TreeGrafter"/>
</dbReference>
<dbReference type="Pfam" id="PF12755">
    <property type="entry name" value="Vac14_Fab1_bd"/>
    <property type="match status" value="1"/>
</dbReference>
<dbReference type="PANTHER" id="PTHR16023">
    <property type="entry name" value="TAX1 BINDING PROTEIN-RELATED"/>
    <property type="match status" value="1"/>
</dbReference>
<dbReference type="AlphaFoldDB" id="A0A1Z5KPR8"/>
<organism evidence="8 9">
    <name type="scientific">Fistulifera solaris</name>
    <name type="common">Oleaginous diatom</name>
    <dbReference type="NCBI Taxonomy" id="1519565"/>
    <lineage>
        <taxon>Eukaryota</taxon>
        <taxon>Sar</taxon>
        <taxon>Stramenopiles</taxon>
        <taxon>Ochrophyta</taxon>
        <taxon>Bacillariophyta</taxon>
        <taxon>Bacillariophyceae</taxon>
        <taxon>Bacillariophycidae</taxon>
        <taxon>Naviculales</taxon>
        <taxon>Naviculaceae</taxon>
        <taxon>Fistulifera</taxon>
    </lineage>
</organism>
<sequence length="795" mass="89255">MIPTTFSQQQQQLQQQQQTLQISLESPLPPLLQRGLGDRSNEKRKNAAMELEALIKTLPENTTLIDSIIQILAKDFCTSMNSNYRKGGLMGLAATAIGLLQQTAQYLPQLLPPVLHCLDDPEARVRYYACESLYNIAKVSRGAILSDFPALFAGLTKLYADVDVDVKNGAHLLDRLIKDIVIEAEQFSMESFLPILQNYIRRTNPYIRQLMVGWITLLDSLPDISMLTYLREFLDGLFHMLSDSNLEIRQAADAALSEFLRELSVSTVVELGPLIAILDQQCLSKERLNRLTAITWMAELIHHPYSGGDALLPFHGTILRAILCCISDHEKEIRLVAERANDDLLALVRDTQGTFELPPLLDTLTKELLEKEDVPTKMASLRWINMLMEKRKSDMDQFVESILPVLLRTLSDPSDAVILLDLQVLSRISLAHRPNLGKRETEEAQFQLVLNAILDLFAQDKQLLETRGSLIIRKLCVLLNAKTVYIRMADTLASYEKLEGQDEAQVETTMQFTGTMVQTLNLILLTASELHDLRSSLARSFEKGNVDIESANVFATLFRCWCHNPVATFSLCLLAQAYDLSFALVKRFSLMEDVTVGFLMQLDKLVFLLESPIFVHLRIQLLDVEAPYHAPLLKSIYGILMCLPQGDAFRLLNERLTAVCNLRENLGLRPVTDDVTLPSIVGGKGLDMENLLQRYDHVTEQQRTALSKGRAFRQLQQTTSEIVVNNNHNNNRPVRSVPPLFTSPSNNNATLPSQLSNGGSGNLTSTTNPLARLNNGRRPNDAGSSTRITVHRSFR</sequence>
<evidence type="ECO:0000259" key="7">
    <source>
        <dbReference type="Pfam" id="PF11916"/>
    </source>
</evidence>
<reference evidence="8 9" key="1">
    <citation type="journal article" date="2015" name="Plant Cell">
        <title>Oil accumulation by the oleaginous diatom Fistulifera solaris as revealed by the genome and transcriptome.</title>
        <authorList>
            <person name="Tanaka T."/>
            <person name="Maeda Y."/>
            <person name="Veluchamy A."/>
            <person name="Tanaka M."/>
            <person name="Abida H."/>
            <person name="Marechal E."/>
            <person name="Bowler C."/>
            <person name="Muto M."/>
            <person name="Sunaga Y."/>
            <person name="Tanaka M."/>
            <person name="Yoshino T."/>
            <person name="Taniguchi T."/>
            <person name="Fukuda Y."/>
            <person name="Nemoto M."/>
            <person name="Matsumoto M."/>
            <person name="Wong P.S."/>
            <person name="Aburatani S."/>
            <person name="Fujibuchi W."/>
        </authorList>
    </citation>
    <scope>NUCLEOTIDE SEQUENCE [LARGE SCALE GENOMIC DNA]</scope>
    <source>
        <strain evidence="8 9">JPCC DA0580</strain>
    </source>
</reference>
<evidence type="ECO:0000256" key="2">
    <source>
        <dbReference type="ARBA" id="ARBA00010225"/>
    </source>
</evidence>
<comment type="caution">
    <text evidence="8">The sequence shown here is derived from an EMBL/GenBank/DDBJ whole genome shotgun (WGS) entry which is preliminary data.</text>
</comment>
<gene>
    <name evidence="8" type="ORF">FisN_6Lh068</name>
</gene>
<keyword evidence="9" id="KW-1185">Reference proteome</keyword>
<proteinExistence type="inferred from homology"/>
<dbReference type="OrthoDB" id="5574975at2759"/>
<evidence type="ECO:0000256" key="1">
    <source>
        <dbReference type="ARBA" id="ARBA00004308"/>
    </source>
</evidence>
<dbReference type="Pfam" id="PF11916">
    <property type="entry name" value="Vac14_Fig4_bd"/>
    <property type="match status" value="1"/>
</dbReference>
<comment type="subcellular location">
    <subcellularLocation>
        <location evidence="1">Endomembrane system</location>
    </subcellularLocation>
</comment>
<protein>
    <submittedName>
        <fullName evidence="8">Vacuole morphology and inheritance protein 14</fullName>
    </submittedName>
</protein>
<dbReference type="Pfam" id="PF24987">
    <property type="entry name" value="HEAT_EF3_N"/>
    <property type="match status" value="1"/>
</dbReference>
<evidence type="ECO:0000313" key="8">
    <source>
        <dbReference type="EMBL" id="GAX28115.1"/>
    </source>
</evidence>
<dbReference type="InterPro" id="IPR011989">
    <property type="entry name" value="ARM-like"/>
</dbReference>
<dbReference type="InParanoid" id="A0A1Z5KPR8"/>
<comment type="similarity">
    <text evidence="2">Belongs to the VAC14 family.</text>
</comment>
<evidence type="ECO:0000256" key="4">
    <source>
        <dbReference type="ARBA" id="ARBA00023136"/>
    </source>
</evidence>
<feature type="compositionally biased region" description="Polar residues" evidence="6">
    <location>
        <begin position="742"/>
        <end position="769"/>
    </location>
</feature>